<evidence type="ECO:0000313" key="7">
    <source>
        <dbReference type="EMBL" id="MBB3167572.1"/>
    </source>
</evidence>
<dbReference type="GO" id="GO:1902201">
    <property type="term" value="P:negative regulation of bacterial-type flagellum-dependent cell motility"/>
    <property type="evidence" value="ECO:0007669"/>
    <property type="project" value="TreeGrafter"/>
</dbReference>
<dbReference type="RefSeq" id="WP_183908408.1">
    <property type="nucleotide sequence ID" value="NZ_JACHXZ010000001.1"/>
</dbReference>
<dbReference type="AlphaFoldDB" id="A0A839UI97"/>
<dbReference type="PROSITE" id="PS50887">
    <property type="entry name" value="GGDEF"/>
    <property type="match status" value="1"/>
</dbReference>
<gene>
    <name evidence="7" type="ORF">FHS30_000748</name>
</gene>
<protein>
    <recommendedName>
        <fullName evidence="2">diguanylate cyclase</fullName>
        <ecNumber evidence="2">2.7.7.65</ecNumber>
    </recommendedName>
</protein>
<dbReference type="PROSITE" id="PS50110">
    <property type="entry name" value="RESPONSE_REGULATORY"/>
    <property type="match status" value="1"/>
</dbReference>
<dbReference type="GO" id="GO:0043709">
    <property type="term" value="P:cell adhesion involved in single-species biofilm formation"/>
    <property type="evidence" value="ECO:0007669"/>
    <property type="project" value="TreeGrafter"/>
</dbReference>
<dbReference type="InterPro" id="IPR043128">
    <property type="entry name" value="Rev_trsase/Diguanyl_cyclase"/>
</dbReference>
<dbReference type="InterPro" id="IPR001789">
    <property type="entry name" value="Sig_transdc_resp-reg_receiver"/>
</dbReference>
<keyword evidence="4" id="KW-0597">Phosphoprotein</keyword>
<evidence type="ECO:0000256" key="1">
    <source>
        <dbReference type="ARBA" id="ARBA00001946"/>
    </source>
</evidence>
<evidence type="ECO:0000259" key="5">
    <source>
        <dbReference type="PROSITE" id="PS50110"/>
    </source>
</evidence>
<keyword evidence="8" id="KW-1185">Reference proteome</keyword>
<dbReference type="EMBL" id="JACHXZ010000001">
    <property type="protein sequence ID" value="MBB3167572.1"/>
    <property type="molecule type" value="Genomic_DNA"/>
</dbReference>
<dbReference type="PANTHER" id="PTHR45138:SF9">
    <property type="entry name" value="DIGUANYLATE CYCLASE DGCM-RELATED"/>
    <property type="match status" value="1"/>
</dbReference>
<dbReference type="GO" id="GO:0052621">
    <property type="term" value="F:diguanylate cyclase activity"/>
    <property type="evidence" value="ECO:0007669"/>
    <property type="project" value="UniProtKB-EC"/>
</dbReference>
<dbReference type="CDD" id="cd01949">
    <property type="entry name" value="GGDEF"/>
    <property type="match status" value="1"/>
</dbReference>
<sequence>MARIFIVDDVEDNIKLLWYNLEDDGHEVASATSGQGCIELAPDFLPDVILLDMMMPGMSGIETLQALKAIPSVENVPVIMVSADDSDDSIIDALDIGAHDFISKPFIYPVLEARVRSAVRLKQSQEELAAANERLATLASTDSLTRCFNRRHFFELSNVEFAKAKRHTRPLSVIMLDADKFKAINDNYGHAMGDEALKRIADVCRECLRETDILARLGGEEFAICCPETTCEGATHMAERIRQTLEKAVVEYDGQSISFTLSLGVTAIEDGDSAFDQLINRADQLLYQAKTKSRNCVVSSPH</sequence>
<dbReference type="Gene3D" id="3.30.70.270">
    <property type="match status" value="1"/>
</dbReference>
<evidence type="ECO:0000256" key="2">
    <source>
        <dbReference type="ARBA" id="ARBA00012528"/>
    </source>
</evidence>
<proteinExistence type="predicted"/>
<comment type="catalytic activity">
    <reaction evidence="3">
        <text>2 GTP = 3',3'-c-di-GMP + 2 diphosphate</text>
        <dbReference type="Rhea" id="RHEA:24898"/>
        <dbReference type="ChEBI" id="CHEBI:33019"/>
        <dbReference type="ChEBI" id="CHEBI:37565"/>
        <dbReference type="ChEBI" id="CHEBI:58805"/>
        <dbReference type="EC" id="2.7.7.65"/>
    </reaction>
</comment>
<dbReference type="Gene3D" id="3.40.50.2300">
    <property type="match status" value="1"/>
</dbReference>
<organism evidence="7 8">
    <name type="scientific">Simiduia aestuariiviva</name>
    <dbReference type="NCBI Taxonomy" id="1510459"/>
    <lineage>
        <taxon>Bacteria</taxon>
        <taxon>Pseudomonadati</taxon>
        <taxon>Pseudomonadota</taxon>
        <taxon>Gammaproteobacteria</taxon>
        <taxon>Cellvibrionales</taxon>
        <taxon>Cellvibrionaceae</taxon>
        <taxon>Simiduia</taxon>
    </lineage>
</organism>
<comment type="caution">
    <text evidence="7">The sequence shown here is derived from an EMBL/GenBank/DDBJ whole genome shotgun (WGS) entry which is preliminary data.</text>
</comment>
<dbReference type="InterPro" id="IPR011006">
    <property type="entry name" value="CheY-like_superfamily"/>
</dbReference>
<dbReference type="Pfam" id="PF00990">
    <property type="entry name" value="GGDEF"/>
    <property type="match status" value="1"/>
</dbReference>
<name>A0A839UI97_9GAMM</name>
<evidence type="ECO:0000259" key="6">
    <source>
        <dbReference type="PROSITE" id="PS50887"/>
    </source>
</evidence>
<dbReference type="NCBIfam" id="TIGR00254">
    <property type="entry name" value="GGDEF"/>
    <property type="match status" value="1"/>
</dbReference>
<dbReference type="EC" id="2.7.7.65" evidence="2"/>
<dbReference type="InterPro" id="IPR000160">
    <property type="entry name" value="GGDEF_dom"/>
</dbReference>
<dbReference type="FunFam" id="3.30.70.270:FF:000001">
    <property type="entry name" value="Diguanylate cyclase domain protein"/>
    <property type="match status" value="1"/>
</dbReference>
<comment type="cofactor">
    <cofactor evidence="1">
        <name>Mg(2+)</name>
        <dbReference type="ChEBI" id="CHEBI:18420"/>
    </cofactor>
</comment>
<dbReference type="GO" id="GO:0000160">
    <property type="term" value="P:phosphorelay signal transduction system"/>
    <property type="evidence" value="ECO:0007669"/>
    <property type="project" value="InterPro"/>
</dbReference>
<evidence type="ECO:0000256" key="4">
    <source>
        <dbReference type="PROSITE-ProRule" id="PRU00169"/>
    </source>
</evidence>
<accession>A0A839UI97</accession>
<dbReference type="SUPFAM" id="SSF55073">
    <property type="entry name" value="Nucleotide cyclase"/>
    <property type="match status" value="1"/>
</dbReference>
<feature type="modified residue" description="4-aspartylphosphate" evidence="4">
    <location>
        <position position="52"/>
    </location>
</feature>
<dbReference type="SMART" id="SM00448">
    <property type="entry name" value="REC"/>
    <property type="match status" value="1"/>
</dbReference>
<feature type="domain" description="GGDEF" evidence="6">
    <location>
        <begin position="169"/>
        <end position="302"/>
    </location>
</feature>
<dbReference type="SUPFAM" id="SSF52172">
    <property type="entry name" value="CheY-like"/>
    <property type="match status" value="1"/>
</dbReference>
<dbReference type="SMART" id="SM00267">
    <property type="entry name" value="GGDEF"/>
    <property type="match status" value="1"/>
</dbReference>
<feature type="domain" description="Response regulatory" evidence="5">
    <location>
        <begin position="3"/>
        <end position="119"/>
    </location>
</feature>
<dbReference type="InterPro" id="IPR050469">
    <property type="entry name" value="Diguanylate_Cyclase"/>
</dbReference>
<reference evidence="7 8" key="1">
    <citation type="submission" date="2020-08" db="EMBL/GenBank/DDBJ databases">
        <title>Genomic Encyclopedia of Type Strains, Phase III (KMG-III): the genomes of soil and plant-associated and newly described type strains.</title>
        <authorList>
            <person name="Whitman W."/>
        </authorList>
    </citation>
    <scope>NUCLEOTIDE SEQUENCE [LARGE SCALE GENOMIC DNA]</scope>
    <source>
        <strain evidence="7 8">CECT 8571</strain>
    </source>
</reference>
<dbReference type="GO" id="GO:0005886">
    <property type="term" value="C:plasma membrane"/>
    <property type="evidence" value="ECO:0007669"/>
    <property type="project" value="TreeGrafter"/>
</dbReference>
<evidence type="ECO:0000256" key="3">
    <source>
        <dbReference type="ARBA" id="ARBA00034247"/>
    </source>
</evidence>
<dbReference type="Pfam" id="PF00072">
    <property type="entry name" value="Response_reg"/>
    <property type="match status" value="1"/>
</dbReference>
<evidence type="ECO:0000313" key="8">
    <source>
        <dbReference type="Proteomes" id="UP000559987"/>
    </source>
</evidence>
<dbReference type="PANTHER" id="PTHR45138">
    <property type="entry name" value="REGULATORY COMPONENTS OF SENSORY TRANSDUCTION SYSTEM"/>
    <property type="match status" value="1"/>
</dbReference>
<dbReference type="InterPro" id="IPR029787">
    <property type="entry name" value="Nucleotide_cyclase"/>
</dbReference>
<dbReference type="Proteomes" id="UP000559987">
    <property type="component" value="Unassembled WGS sequence"/>
</dbReference>